<feature type="coiled-coil region" evidence="8">
    <location>
        <begin position="85"/>
        <end position="149"/>
    </location>
</feature>
<dbReference type="Pfam" id="PF18517">
    <property type="entry name" value="LZ3wCH"/>
    <property type="match status" value="1"/>
</dbReference>
<keyword evidence="7" id="KW-0469">Meiosis</keyword>
<keyword evidence="6" id="KW-0539">Nucleus</keyword>
<dbReference type="GO" id="GO:0007129">
    <property type="term" value="P:homologous chromosome pairing at meiosis"/>
    <property type="evidence" value="ECO:0007669"/>
    <property type="project" value="TreeGrafter"/>
</dbReference>
<dbReference type="OrthoDB" id="272266at2759"/>
<dbReference type="GO" id="GO:0120231">
    <property type="term" value="C:DNA recombinase auxiliary factor complex"/>
    <property type="evidence" value="ECO:0007669"/>
    <property type="project" value="TreeGrafter"/>
</dbReference>
<dbReference type="GO" id="GO:0000794">
    <property type="term" value="C:condensed nuclear chromosome"/>
    <property type="evidence" value="ECO:0007669"/>
    <property type="project" value="TreeGrafter"/>
</dbReference>
<keyword evidence="12" id="KW-1185">Reference proteome</keyword>
<evidence type="ECO:0000259" key="9">
    <source>
        <dbReference type="Pfam" id="PF07106"/>
    </source>
</evidence>
<feature type="domain" description="Homologous-pairing protein 2 winged helix" evidence="9">
    <location>
        <begin position="12"/>
        <end position="73"/>
    </location>
</feature>
<dbReference type="InterPro" id="IPR036388">
    <property type="entry name" value="WH-like_DNA-bd_sf"/>
</dbReference>
<evidence type="ECO:0000256" key="6">
    <source>
        <dbReference type="ARBA" id="ARBA00023242"/>
    </source>
</evidence>
<dbReference type="PANTHER" id="PTHR15938">
    <property type="entry name" value="TBP-1 INTERACTING PROTEIN"/>
    <property type="match status" value="1"/>
</dbReference>
<sequence>MAKKKTSSDKKEEESAVLDYLTKVNRPYSATDIFNNLHAKYTKGSIVKALDQLIKDESVVSKTYSKTVIYSVKQSMDDVPSEEEINALQKSLNELAEKHEELSTENKRLDQTLSKIKSEPTTSEANELLEKAKAENAQLKEKLAALKSGTVLIPPEKRKRTDDEYDTFRQLWKKRRAMFRDIFKTITEHYPGDPKELKEELGIEEDPIPFEQDPLLVNL</sequence>
<dbReference type="InterPro" id="IPR010776">
    <property type="entry name" value="Hop2_WH_dom"/>
</dbReference>
<feature type="domain" description="Leucine zipper with capping helix" evidence="10">
    <location>
        <begin position="154"/>
        <end position="206"/>
    </location>
</feature>
<reference evidence="11 12" key="1">
    <citation type="submission" date="2014-09" db="EMBL/GenBank/DDBJ databases">
        <authorList>
            <person name="Ellenberger Sabrina"/>
        </authorList>
    </citation>
    <scope>NUCLEOTIDE SEQUENCE [LARGE SCALE GENOMIC DNA]</scope>
    <source>
        <strain evidence="11 12">CBS 412.66</strain>
    </source>
</reference>
<evidence type="ECO:0000313" key="11">
    <source>
        <dbReference type="EMBL" id="CEP20200.1"/>
    </source>
</evidence>
<keyword evidence="4 8" id="KW-0175">Coiled coil</keyword>
<comment type="similarity">
    <text evidence="2">Belongs to the HOP2 family.</text>
</comment>
<keyword evidence="5" id="KW-0233">DNA recombination</keyword>
<dbReference type="PANTHER" id="PTHR15938:SF0">
    <property type="entry name" value="HOMOLOGOUS-PAIRING PROTEIN 2 HOMOLOG"/>
    <property type="match status" value="1"/>
</dbReference>
<dbReference type="InterPro" id="IPR040661">
    <property type="entry name" value="LZ3wCH"/>
</dbReference>
<organism evidence="11 12">
    <name type="scientific">Parasitella parasitica</name>
    <dbReference type="NCBI Taxonomy" id="35722"/>
    <lineage>
        <taxon>Eukaryota</taxon>
        <taxon>Fungi</taxon>
        <taxon>Fungi incertae sedis</taxon>
        <taxon>Mucoromycota</taxon>
        <taxon>Mucoromycotina</taxon>
        <taxon>Mucoromycetes</taxon>
        <taxon>Mucorales</taxon>
        <taxon>Mucorineae</taxon>
        <taxon>Mucoraceae</taxon>
        <taxon>Parasitella</taxon>
    </lineage>
</organism>
<dbReference type="AlphaFoldDB" id="A0A0B7NX11"/>
<dbReference type="Gene3D" id="1.10.10.10">
    <property type="entry name" value="Winged helix-like DNA-binding domain superfamily/Winged helix DNA-binding domain"/>
    <property type="match status" value="1"/>
</dbReference>
<protein>
    <recommendedName>
        <fullName evidence="3">Homologous-pairing protein 2 homolog</fullName>
    </recommendedName>
</protein>
<evidence type="ECO:0000256" key="7">
    <source>
        <dbReference type="ARBA" id="ARBA00023254"/>
    </source>
</evidence>
<dbReference type="GO" id="GO:0120230">
    <property type="term" value="F:recombinase activator activity"/>
    <property type="evidence" value="ECO:0007669"/>
    <property type="project" value="TreeGrafter"/>
</dbReference>
<name>A0A0B7NX11_9FUNG</name>
<evidence type="ECO:0000256" key="8">
    <source>
        <dbReference type="SAM" id="Coils"/>
    </source>
</evidence>
<evidence type="ECO:0000259" key="10">
    <source>
        <dbReference type="Pfam" id="PF18517"/>
    </source>
</evidence>
<evidence type="ECO:0000256" key="2">
    <source>
        <dbReference type="ARBA" id="ARBA00007922"/>
    </source>
</evidence>
<dbReference type="Pfam" id="PF07106">
    <property type="entry name" value="WHD_TBPIP"/>
    <property type="match status" value="1"/>
</dbReference>
<evidence type="ECO:0000256" key="1">
    <source>
        <dbReference type="ARBA" id="ARBA00004123"/>
    </source>
</evidence>
<dbReference type="GO" id="GO:0000709">
    <property type="term" value="P:meiotic joint molecule formation"/>
    <property type="evidence" value="ECO:0007669"/>
    <property type="project" value="TreeGrafter"/>
</dbReference>
<comment type="subcellular location">
    <subcellularLocation>
        <location evidence="1">Nucleus</location>
    </subcellularLocation>
</comment>
<evidence type="ECO:0000256" key="3">
    <source>
        <dbReference type="ARBA" id="ARBA00016093"/>
    </source>
</evidence>
<dbReference type="EMBL" id="LN734259">
    <property type="protein sequence ID" value="CEP20200.1"/>
    <property type="molecule type" value="Genomic_DNA"/>
</dbReference>
<proteinExistence type="inferred from homology"/>
<accession>A0A0B7NX11</accession>
<dbReference type="GO" id="GO:0003690">
    <property type="term" value="F:double-stranded DNA binding"/>
    <property type="evidence" value="ECO:0007669"/>
    <property type="project" value="TreeGrafter"/>
</dbReference>
<evidence type="ECO:0000256" key="5">
    <source>
        <dbReference type="ARBA" id="ARBA00023172"/>
    </source>
</evidence>
<evidence type="ECO:0000313" key="12">
    <source>
        <dbReference type="Proteomes" id="UP000054107"/>
    </source>
</evidence>
<dbReference type="GO" id="GO:0010774">
    <property type="term" value="P:meiotic strand invasion involved in reciprocal meiotic recombination"/>
    <property type="evidence" value="ECO:0007669"/>
    <property type="project" value="TreeGrafter"/>
</dbReference>
<dbReference type="Proteomes" id="UP000054107">
    <property type="component" value="Unassembled WGS sequence"/>
</dbReference>
<gene>
    <name evidence="11" type="primary">PARPA_14521.1 scaffold 51261</name>
</gene>
<dbReference type="STRING" id="35722.A0A0B7NX11"/>
<evidence type="ECO:0000256" key="4">
    <source>
        <dbReference type="ARBA" id="ARBA00023054"/>
    </source>
</evidence>